<comment type="caution">
    <text evidence="1">The sequence shown here is derived from an EMBL/GenBank/DDBJ whole genome shotgun (WGS) entry which is preliminary data.</text>
</comment>
<evidence type="ECO:0000313" key="1">
    <source>
        <dbReference type="EMBL" id="EEJ59833.1"/>
    </source>
</evidence>
<gene>
    <name evidence="1" type="ORF">HMPREF0528_1039</name>
</gene>
<dbReference type="EMBL" id="ACGR01000035">
    <property type="protein sequence ID" value="EEJ59833.1"/>
    <property type="molecule type" value="Genomic_DNA"/>
</dbReference>
<sequence length="60" mass="6478">MYWLISVIVLVIEVELQVLLQLVAGQFLAVQVSLVHVNGVNLRVAVSGVVVDPLFLVHAG</sequence>
<accession>C2E5L5</accession>
<protein>
    <submittedName>
        <fullName evidence="1">Uncharacterized protein</fullName>
    </submittedName>
</protein>
<dbReference type="AlphaFoldDB" id="C2E5L5"/>
<reference evidence="1 2" key="1">
    <citation type="submission" date="2009-01" db="EMBL/GenBank/DDBJ databases">
        <authorList>
            <person name="Qin X."/>
            <person name="Bachman B."/>
            <person name="Battles P."/>
            <person name="Bell A."/>
            <person name="Bess C."/>
            <person name="Bickham C."/>
            <person name="Chaboub L."/>
            <person name="Chen D."/>
            <person name="Coyle M."/>
            <person name="Deiros D.R."/>
            <person name="Dinh H."/>
            <person name="Forbes L."/>
            <person name="Fowler G."/>
            <person name="Francisco L."/>
            <person name="Fu Q."/>
            <person name="Gubbala S."/>
            <person name="Hale W."/>
            <person name="Han Y."/>
            <person name="Hemphill L."/>
            <person name="Highlander S.K."/>
            <person name="Hirani K."/>
            <person name="Hogues M."/>
            <person name="Jackson L."/>
            <person name="Jakkamsetti A."/>
            <person name="Javaid M."/>
            <person name="Jiang H."/>
            <person name="Korchina V."/>
            <person name="Kovar C."/>
            <person name="Lara F."/>
            <person name="Lee S."/>
            <person name="Mata R."/>
            <person name="Mathew T."/>
            <person name="Moen C."/>
            <person name="Morales K."/>
            <person name="Munidasa M."/>
            <person name="Nazareth L."/>
            <person name="Ngo R."/>
            <person name="Nguyen L."/>
            <person name="Okwuonu G."/>
            <person name="Ongeri F."/>
            <person name="Patil S."/>
            <person name="Petrosino J."/>
            <person name="Pham C."/>
            <person name="Pham P."/>
            <person name="Pu L.-L."/>
            <person name="Puazo M."/>
            <person name="Raj R."/>
            <person name="Reid J."/>
            <person name="Rouhana J."/>
            <person name="Saada N."/>
            <person name="Shang Y."/>
            <person name="Simmons D."/>
            <person name="Thornton R."/>
            <person name="Warren J."/>
            <person name="Weissenberger G."/>
            <person name="Zhang J."/>
            <person name="Zhang L."/>
            <person name="Zhou C."/>
            <person name="Zhu D."/>
            <person name="Muzny D."/>
            <person name="Worley K."/>
            <person name="Gibbs R."/>
        </authorList>
    </citation>
    <scope>NUCLEOTIDE SEQUENCE [LARGE SCALE GENOMIC DNA]</scope>
    <source>
        <strain evidence="1 2">ATCC 33200</strain>
    </source>
</reference>
<evidence type="ECO:0000313" key="2">
    <source>
        <dbReference type="Proteomes" id="UP000003491"/>
    </source>
</evidence>
<proteinExistence type="predicted"/>
<dbReference type="HOGENOM" id="CLU_2935766_0_0_9"/>
<dbReference type="Proteomes" id="UP000003491">
    <property type="component" value="Unassembled WGS sequence"/>
</dbReference>
<organism evidence="1 2">
    <name type="scientific">Lactobacillus johnsonii ATCC 33200</name>
    <dbReference type="NCBI Taxonomy" id="525330"/>
    <lineage>
        <taxon>Bacteria</taxon>
        <taxon>Bacillati</taxon>
        <taxon>Bacillota</taxon>
        <taxon>Bacilli</taxon>
        <taxon>Lactobacillales</taxon>
        <taxon>Lactobacillaceae</taxon>
        <taxon>Lactobacillus</taxon>
    </lineage>
</organism>
<name>C2E5L5_LACJH</name>